<feature type="compositionally biased region" description="Polar residues" evidence="1">
    <location>
        <begin position="196"/>
        <end position="220"/>
    </location>
</feature>
<feature type="compositionally biased region" description="Basic and acidic residues" evidence="1">
    <location>
        <begin position="375"/>
        <end position="384"/>
    </location>
</feature>
<dbReference type="EMBL" id="ML995489">
    <property type="protein sequence ID" value="KAF2140789.1"/>
    <property type="molecule type" value="Genomic_DNA"/>
</dbReference>
<evidence type="ECO:0000313" key="4">
    <source>
        <dbReference type="Proteomes" id="UP000799438"/>
    </source>
</evidence>
<feature type="compositionally biased region" description="Basic residues" evidence="1">
    <location>
        <begin position="518"/>
        <end position="533"/>
    </location>
</feature>
<feature type="compositionally biased region" description="Basic residues" evidence="1">
    <location>
        <begin position="579"/>
        <end position="588"/>
    </location>
</feature>
<protein>
    <recommendedName>
        <fullName evidence="2">EH domain-containing protein</fullName>
    </recommendedName>
</protein>
<evidence type="ECO:0000259" key="2">
    <source>
        <dbReference type="PROSITE" id="PS50031"/>
    </source>
</evidence>
<dbReference type="AlphaFoldDB" id="A0A6A6B998"/>
<evidence type="ECO:0000313" key="3">
    <source>
        <dbReference type="EMBL" id="KAF2140789.1"/>
    </source>
</evidence>
<accession>A0A6A6B998</accession>
<organism evidence="3 4">
    <name type="scientific">Aplosporella prunicola CBS 121167</name>
    <dbReference type="NCBI Taxonomy" id="1176127"/>
    <lineage>
        <taxon>Eukaryota</taxon>
        <taxon>Fungi</taxon>
        <taxon>Dikarya</taxon>
        <taxon>Ascomycota</taxon>
        <taxon>Pezizomycotina</taxon>
        <taxon>Dothideomycetes</taxon>
        <taxon>Dothideomycetes incertae sedis</taxon>
        <taxon>Botryosphaeriales</taxon>
        <taxon>Aplosporellaceae</taxon>
        <taxon>Aplosporella</taxon>
    </lineage>
</organism>
<dbReference type="RefSeq" id="XP_033396502.1">
    <property type="nucleotide sequence ID" value="XM_033542230.1"/>
</dbReference>
<keyword evidence="4" id="KW-1185">Reference proteome</keyword>
<feature type="compositionally biased region" description="Basic and acidic residues" evidence="1">
    <location>
        <begin position="291"/>
        <end position="302"/>
    </location>
</feature>
<dbReference type="InterPro" id="IPR000261">
    <property type="entry name" value="EH_dom"/>
</dbReference>
<feature type="region of interest" description="Disordered" evidence="1">
    <location>
        <begin position="1"/>
        <end position="480"/>
    </location>
</feature>
<dbReference type="PANTHER" id="PTHR11216">
    <property type="entry name" value="EH DOMAIN"/>
    <property type="match status" value="1"/>
</dbReference>
<dbReference type="PANTHER" id="PTHR11216:SF174">
    <property type="entry name" value="GH06923P"/>
    <property type="match status" value="1"/>
</dbReference>
<feature type="region of interest" description="Disordered" evidence="1">
    <location>
        <begin position="493"/>
        <end position="608"/>
    </location>
</feature>
<dbReference type="CDD" id="cd00052">
    <property type="entry name" value="EH"/>
    <property type="match status" value="1"/>
</dbReference>
<dbReference type="Pfam" id="PF12763">
    <property type="entry name" value="EH"/>
    <property type="match status" value="1"/>
</dbReference>
<dbReference type="InterPro" id="IPR011992">
    <property type="entry name" value="EF-hand-dom_pair"/>
</dbReference>
<feature type="compositionally biased region" description="Polar residues" evidence="1">
    <location>
        <begin position="63"/>
        <end position="88"/>
    </location>
</feature>
<name>A0A6A6B998_9PEZI</name>
<feature type="compositionally biased region" description="Pro residues" evidence="1">
    <location>
        <begin position="224"/>
        <end position="238"/>
    </location>
</feature>
<feature type="compositionally biased region" description="Basic and acidic residues" evidence="1">
    <location>
        <begin position="594"/>
        <end position="608"/>
    </location>
</feature>
<dbReference type="Proteomes" id="UP000799438">
    <property type="component" value="Unassembled WGS sequence"/>
</dbReference>
<dbReference type="Gene3D" id="1.10.238.10">
    <property type="entry name" value="EF-hand"/>
    <property type="match status" value="1"/>
</dbReference>
<feature type="compositionally biased region" description="Basic and acidic residues" evidence="1">
    <location>
        <begin position="339"/>
        <end position="360"/>
    </location>
</feature>
<proteinExistence type="predicted"/>
<dbReference type="SUPFAM" id="SSF47473">
    <property type="entry name" value="EF-hand"/>
    <property type="match status" value="1"/>
</dbReference>
<sequence>MTAVTLSPMPPPAQRPAETTVPHNTRDAALRGASAAFAKPPTKPKPALNTYSGSNGALAAAKRSTTPQQPARIQRQETGNSVRSTTAHNNSNNSNNTLSPRSAGPLGVPSSPGTRARSPSILAASLAAARHTPAPSENTDTKARSSTVASRQSSSRSTDSTPGRGAADDTKARYGMDKKALTPTRSPKGSVVAKTPETTDATSIQPTTNLVKMFEQNNDAPSKSPRPSPKPSPKPKPILGPVLTSRGPAPEIKSPKPQRNITPQFAAAPSYGALQEAPPPKAQRPVSAGEGEARRVVSDKPRPKPKPAALSGEVPTKGRVASSQSAMKPTLPPIPAKKKAPDYDASRRKSDVPPPRKADDADSDDSEAYASAPETKADETKEKPSVPPPRKKGVTKPAPADTAVITTITNAPAVPPPRRAGQKPALPERTTQQPSKPVAPPPPRRRSHSDAGHAKAPPPTLPSTSSTYKRGSLKLLQPHMTGDGLANAMVGAALASSQGTSPASTSAGPPLPPPRKGEQHHHHLLPHGHHKNPLHALPLTSRTPSPPKRTGANGTPLLRPTLRKQPSSSSEDSDSGRDTKHKRKRHLGPKAPNRHAEGARRRWRDSVTPREKKRYEGVWAANKGLCLEMVYPRCGLKAEDEGRGLEDEVVGAVVRDIWGRSRLPAGVLQEVWDLVDERGVGRLRREEFVVGMWLVDQALKGRKLPVKVQESVWRSVTGAGVKIRVRK</sequence>
<feature type="domain" description="EH" evidence="2">
    <location>
        <begin position="611"/>
        <end position="705"/>
    </location>
</feature>
<feature type="compositionally biased region" description="Polar residues" evidence="1">
    <location>
        <begin position="495"/>
        <end position="507"/>
    </location>
</feature>
<dbReference type="GeneID" id="54299727"/>
<feature type="compositionally biased region" description="Basic and acidic residues" evidence="1">
    <location>
        <begin position="166"/>
        <end position="180"/>
    </location>
</feature>
<gene>
    <name evidence="3" type="ORF">K452DRAFT_299494</name>
</gene>
<dbReference type="SMART" id="SM00027">
    <property type="entry name" value="EH"/>
    <property type="match status" value="1"/>
</dbReference>
<dbReference type="PROSITE" id="PS50031">
    <property type="entry name" value="EH"/>
    <property type="match status" value="1"/>
</dbReference>
<dbReference type="OrthoDB" id="10045710at2759"/>
<dbReference type="GO" id="GO:0005886">
    <property type="term" value="C:plasma membrane"/>
    <property type="evidence" value="ECO:0007669"/>
    <property type="project" value="TreeGrafter"/>
</dbReference>
<feature type="compositionally biased region" description="Low complexity" evidence="1">
    <location>
        <begin position="144"/>
        <end position="161"/>
    </location>
</feature>
<reference evidence="3" key="1">
    <citation type="journal article" date="2020" name="Stud. Mycol.">
        <title>101 Dothideomycetes genomes: a test case for predicting lifestyles and emergence of pathogens.</title>
        <authorList>
            <person name="Haridas S."/>
            <person name="Albert R."/>
            <person name="Binder M."/>
            <person name="Bloem J."/>
            <person name="Labutti K."/>
            <person name="Salamov A."/>
            <person name="Andreopoulos B."/>
            <person name="Baker S."/>
            <person name="Barry K."/>
            <person name="Bills G."/>
            <person name="Bluhm B."/>
            <person name="Cannon C."/>
            <person name="Castanera R."/>
            <person name="Culley D."/>
            <person name="Daum C."/>
            <person name="Ezra D."/>
            <person name="Gonzalez J."/>
            <person name="Henrissat B."/>
            <person name="Kuo A."/>
            <person name="Liang C."/>
            <person name="Lipzen A."/>
            <person name="Lutzoni F."/>
            <person name="Magnuson J."/>
            <person name="Mondo S."/>
            <person name="Nolan M."/>
            <person name="Ohm R."/>
            <person name="Pangilinan J."/>
            <person name="Park H.-J."/>
            <person name="Ramirez L."/>
            <person name="Alfaro M."/>
            <person name="Sun H."/>
            <person name="Tritt A."/>
            <person name="Yoshinaga Y."/>
            <person name="Zwiers L.-H."/>
            <person name="Turgeon B."/>
            <person name="Goodwin S."/>
            <person name="Spatafora J."/>
            <person name="Crous P."/>
            <person name="Grigoriev I."/>
        </authorList>
    </citation>
    <scope>NUCLEOTIDE SEQUENCE</scope>
    <source>
        <strain evidence="3">CBS 121167</strain>
    </source>
</reference>
<evidence type="ECO:0000256" key="1">
    <source>
        <dbReference type="SAM" id="MobiDB-lite"/>
    </source>
</evidence>
<dbReference type="GO" id="GO:0005737">
    <property type="term" value="C:cytoplasm"/>
    <property type="evidence" value="ECO:0007669"/>
    <property type="project" value="TreeGrafter"/>
</dbReference>
<feature type="compositionally biased region" description="Low complexity" evidence="1">
    <location>
        <begin position="115"/>
        <end position="135"/>
    </location>
</feature>